<gene>
    <name evidence="1" type="ORF">BC10311_03325</name>
</gene>
<name>A0AB37YTX5_9BACI</name>
<dbReference type="AlphaFoldDB" id="A0AB37YTX5"/>
<protein>
    <submittedName>
        <fullName evidence="1">Uncharacterized protein</fullName>
    </submittedName>
</protein>
<proteinExistence type="predicted"/>
<comment type="caution">
    <text evidence="1">The sequence shown here is derived from an EMBL/GenBank/DDBJ whole genome shotgun (WGS) entry which is preliminary data.</text>
</comment>
<dbReference type="EMBL" id="FMBG01000015">
    <property type="protein sequence ID" value="SCC44184.1"/>
    <property type="molecule type" value="Genomic_DNA"/>
</dbReference>
<evidence type="ECO:0000313" key="1">
    <source>
        <dbReference type="EMBL" id="SCC44184.1"/>
    </source>
</evidence>
<accession>A0AB37YTX5</accession>
<sequence length="40" mass="4824">MVLVEVENPHYLEYWDHWIHLPKDVLLLNNKILPPCQKKG</sequence>
<dbReference type="Proteomes" id="UP000195728">
    <property type="component" value="Unassembled WGS sequence"/>
</dbReference>
<organism evidence="1 2">
    <name type="scientific">Bacillus wiedmannii</name>
    <dbReference type="NCBI Taxonomy" id="1890302"/>
    <lineage>
        <taxon>Bacteria</taxon>
        <taxon>Bacillati</taxon>
        <taxon>Bacillota</taxon>
        <taxon>Bacilli</taxon>
        <taxon>Bacillales</taxon>
        <taxon>Bacillaceae</taxon>
        <taxon>Bacillus</taxon>
        <taxon>Bacillus cereus group</taxon>
    </lineage>
</organism>
<reference evidence="1 2" key="1">
    <citation type="submission" date="2016-08" db="EMBL/GenBank/DDBJ databases">
        <authorList>
            <person name="Loux V."/>
            <person name="Rue O."/>
        </authorList>
    </citation>
    <scope>NUCLEOTIDE SEQUENCE [LARGE SCALE GENOMIC DNA]</scope>
    <source>
        <strain evidence="1 2">WSBC_10311</strain>
    </source>
</reference>
<evidence type="ECO:0000313" key="2">
    <source>
        <dbReference type="Proteomes" id="UP000195728"/>
    </source>
</evidence>